<dbReference type="SMART" id="SM00248">
    <property type="entry name" value="ANK"/>
    <property type="match status" value="5"/>
</dbReference>
<dbReference type="EMBL" id="LKAJ02000001">
    <property type="protein sequence ID" value="MCS5711375.1"/>
    <property type="molecule type" value="Genomic_DNA"/>
</dbReference>
<dbReference type="PROSITE" id="PS50297">
    <property type="entry name" value="ANK_REP_REGION"/>
    <property type="match status" value="4"/>
</dbReference>
<feature type="compositionally biased region" description="Low complexity" evidence="3">
    <location>
        <begin position="334"/>
        <end position="347"/>
    </location>
</feature>
<dbReference type="Pfam" id="PF12796">
    <property type="entry name" value="Ank_2"/>
    <property type="match status" value="2"/>
</dbReference>
<reference evidence="4" key="1">
    <citation type="submission" date="2015-09" db="EMBL/GenBank/DDBJ databases">
        <title>Draft Genome Sequences of Two Novel Amoeba-resistant Intranuclear Bacteria, Candidatus Berkiella cookevillensis and Candidatus Berkiella aquae.</title>
        <authorList>
            <person name="Mehari Y.T."/>
            <person name="Arivett B.A."/>
            <person name="Farone A.L."/>
            <person name="Gunderson J.H."/>
            <person name="Farone M.B."/>
        </authorList>
    </citation>
    <scope>NUCLEOTIDE SEQUENCE [LARGE SCALE GENOMIC DNA]</scope>
    <source>
        <strain evidence="4">HT99</strain>
    </source>
</reference>
<evidence type="ECO:0000313" key="5">
    <source>
        <dbReference type="EMBL" id="MCS5711375.1"/>
    </source>
</evidence>
<evidence type="ECO:0000313" key="6">
    <source>
        <dbReference type="Proteomes" id="UP000051497"/>
    </source>
</evidence>
<sequence>MISGAVNRLKKIYSNYYNTLDFFEIVKETPSSKNAEALAYLMREGINMQMQDEEGYTPLHWAARRGYREIIQQLILSGANINAQDIHGKTALHHLVSPIRELFRSPGDLFISFPIGEISHDQRILQLLLENGANCELRDENGDTPLHLATKQNFAKIVRPLLAYMTNIDIKDHLGRTPLHWAASRGYMNIVTLLLDKKPDLDIQDNEGNTPLHLAAKHNRYEVVQQLLAKGAKIDIFNNNNESPLVFAYPNCFHTLRTILKIINKANRFDILCEALGIPEQKPSEFYYKLYNDDMLQTIKTAETQYANVVALNASVPSPLLGKLLALCEEAETPSASAASSSETPYSSDDETDSAPSRPWCRFF</sequence>
<evidence type="ECO:0000256" key="3">
    <source>
        <dbReference type="SAM" id="MobiDB-lite"/>
    </source>
</evidence>
<dbReference type="SUPFAM" id="SSF48403">
    <property type="entry name" value="Ankyrin repeat"/>
    <property type="match status" value="1"/>
</dbReference>
<dbReference type="EC" id="2.7.1.-" evidence="4"/>
<dbReference type="EMBL" id="LKAJ01000008">
    <property type="protein sequence ID" value="KRG20898.1"/>
    <property type="molecule type" value="Genomic_DNA"/>
</dbReference>
<feature type="region of interest" description="Disordered" evidence="3">
    <location>
        <begin position="334"/>
        <end position="359"/>
    </location>
</feature>
<dbReference type="InterPro" id="IPR002110">
    <property type="entry name" value="Ankyrin_rpt"/>
</dbReference>
<dbReference type="Gene3D" id="1.25.40.20">
    <property type="entry name" value="Ankyrin repeat-containing domain"/>
    <property type="match status" value="3"/>
</dbReference>
<evidence type="ECO:0000256" key="2">
    <source>
        <dbReference type="PROSITE-ProRule" id="PRU00023"/>
    </source>
</evidence>
<proteinExistence type="predicted"/>
<dbReference type="PROSITE" id="PS50088">
    <property type="entry name" value="ANK_REPEAT"/>
    <property type="match status" value="4"/>
</dbReference>
<keyword evidence="6" id="KW-1185">Reference proteome</keyword>
<evidence type="ECO:0000256" key="1">
    <source>
        <dbReference type="ARBA" id="ARBA00022737"/>
    </source>
</evidence>
<keyword evidence="2" id="KW-0040">ANK repeat</keyword>
<keyword evidence="1" id="KW-0677">Repeat</keyword>
<dbReference type="OrthoDB" id="9812708at2"/>
<dbReference type="STRING" id="295108.HT99x_02115"/>
<dbReference type="PANTHER" id="PTHR24161:SF85">
    <property type="entry name" value="PALMITOYLTRANSFERASE HIP14"/>
    <property type="match status" value="1"/>
</dbReference>
<reference evidence="5" key="2">
    <citation type="journal article" date="2016" name="Genome Announc.">
        <title>Draft Genome Sequences of Two Novel Amoeba-Resistant Intranuclear Bacteria, 'Candidatus Berkiella cookevillensis' and 'Candidatus Berkiella aquae'.</title>
        <authorList>
            <person name="Mehari Y.T."/>
            <person name="Arivett B.A."/>
            <person name="Farone A.L."/>
            <person name="Gunderson J.H."/>
            <person name="Farone M.B."/>
        </authorList>
    </citation>
    <scope>NUCLEOTIDE SEQUENCE</scope>
    <source>
        <strain evidence="5">HT99</strain>
    </source>
</reference>
<name>A0A0Q9YT59_9GAMM</name>
<evidence type="ECO:0000313" key="4">
    <source>
        <dbReference type="EMBL" id="KRG20898.1"/>
    </source>
</evidence>
<keyword evidence="4" id="KW-0808">Transferase</keyword>
<dbReference type="AlphaFoldDB" id="A0A0Q9YT59"/>
<accession>A0A0Q9YT59</accession>
<gene>
    <name evidence="4" type="primary">ankX_9</name>
    <name evidence="5" type="ORF">HT99x_008000</name>
    <name evidence="4" type="ORF">HT99x_02115</name>
</gene>
<protein>
    <submittedName>
        <fullName evidence="5">Ankyrin repeat domain-containing protein</fullName>
    </submittedName>
    <submittedName>
        <fullName evidence="4">Phosphocholine transferase AnkX</fullName>
        <ecNumber evidence="4">2.7.1.-</ecNumber>
    </submittedName>
</protein>
<dbReference type="PRINTS" id="PR01415">
    <property type="entry name" value="ANKYRIN"/>
</dbReference>
<feature type="repeat" description="ANK" evidence="2">
    <location>
        <begin position="54"/>
        <end position="86"/>
    </location>
</feature>
<feature type="repeat" description="ANK" evidence="2">
    <location>
        <begin position="174"/>
        <end position="206"/>
    </location>
</feature>
<reference evidence="5" key="3">
    <citation type="submission" date="2021-06" db="EMBL/GenBank/DDBJ databases">
        <title>Genomic Description and Analysis of Intracellular Bacteria, Candidatus Berkiella cookevillensis and Candidatus Berkiella aquae.</title>
        <authorList>
            <person name="Kidane D.T."/>
            <person name="Mehari Y.T."/>
            <person name="Rice F.C."/>
            <person name="Arivett B.A."/>
            <person name="Farone A.L."/>
            <person name="Berk S.G."/>
            <person name="Farone M.B."/>
        </authorList>
    </citation>
    <scope>NUCLEOTIDE SEQUENCE</scope>
    <source>
        <strain evidence="5">HT99</strain>
    </source>
</reference>
<feature type="repeat" description="ANK" evidence="2">
    <location>
        <begin position="207"/>
        <end position="239"/>
    </location>
</feature>
<comment type="caution">
    <text evidence="4">The sequence shown here is derived from an EMBL/GenBank/DDBJ whole genome shotgun (WGS) entry which is preliminary data.</text>
</comment>
<dbReference type="InterPro" id="IPR036770">
    <property type="entry name" value="Ankyrin_rpt-contain_sf"/>
</dbReference>
<dbReference type="GO" id="GO:0016740">
    <property type="term" value="F:transferase activity"/>
    <property type="evidence" value="ECO:0007669"/>
    <property type="project" value="UniProtKB-KW"/>
</dbReference>
<organism evidence="4">
    <name type="scientific">Candidatus Berkiella aquae</name>
    <dbReference type="NCBI Taxonomy" id="295108"/>
    <lineage>
        <taxon>Bacteria</taxon>
        <taxon>Pseudomonadati</taxon>
        <taxon>Pseudomonadota</taxon>
        <taxon>Gammaproteobacteria</taxon>
        <taxon>Candidatus Berkiellales</taxon>
        <taxon>Candidatus Berkiellaceae</taxon>
        <taxon>Candidatus Berkiella</taxon>
    </lineage>
</organism>
<feature type="repeat" description="ANK" evidence="2">
    <location>
        <begin position="141"/>
        <end position="173"/>
    </location>
</feature>
<dbReference type="RefSeq" id="WP_075066738.1">
    <property type="nucleotide sequence ID" value="NZ_LKAJ02000001.1"/>
</dbReference>
<dbReference type="Proteomes" id="UP000051497">
    <property type="component" value="Unassembled WGS sequence"/>
</dbReference>
<dbReference type="PANTHER" id="PTHR24161">
    <property type="entry name" value="ANK_REP_REGION DOMAIN-CONTAINING PROTEIN-RELATED"/>
    <property type="match status" value="1"/>
</dbReference>